<dbReference type="Gene3D" id="3.40.390.10">
    <property type="entry name" value="Collagenase (Catalytic Domain)"/>
    <property type="match status" value="1"/>
</dbReference>
<evidence type="ECO:0000256" key="3">
    <source>
        <dbReference type="ARBA" id="ARBA00022723"/>
    </source>
</evidence>
<dbReference type="InterPro" id="IPR024079">
    <property type="entry name" value="MetalloPept_cat_dom_sf"/>
</dbReference>
<dbReference type="InterPro" id="IPR042089">
    <property type="entry name" value="Peptidase_M13_dom_2"/>
</dbReference>
<dbReference type="GO" id="GO:0005886">
    <property type="term" value="C:plasma membrane"/>
    <property type="evidence" value="ECO:0007669"/>
    <property type="project" value="TreeGrafter"/>
</dbReference>
<keyword evidence="6" id="KW-0482">Metalloprotease</keyword>
<keyword evidence="3" id="KW-0479">Metal-binding</keyword>
<evidence type="ECO:0000256" key="8">
    <source>
        <dbReference type="SAM" id="Phobius"/>
    </source>
</evidence>
<keyword evidence="5" id="KW-0862">Zinc</keyword>
<gene>
    <name evidence="12" type="primary">LOC116305239</name>
</gene>
<evidence type="ECO:0000313" key="11">
    <source>
        <dbReference type="Proteomes" id="UP000515163"/>
    </source>
</evidence>
<evidence type="ECO:0000259" key="9">
    <source>
        <dbReference type="Pfam" id="PF01431"/>
    </source>
</evidence>
<dbReference type="CDD" id="cd08662">
    <property type="entry name" value="M13"/>
    <property type="match status" value="1"/>
</dbReference>
<dbReference type="Pfam" id="PF05649">
    <property type="entry name" value="Peptidase_M13_N"/>
    <property type="match status" value="1"/>
</dbReference>
<evidence type="ECO:0000256" key="6">
    <source>
        <dbReference type="ARBA" id="ARBA00023049"/>
    </source>
</evidence>
<dbReference type="GO" id="GO:0004222">
    <property type="term" value="F:metalloendopeptidase activity"/>
    <property type="evidence" value="ECO:0007669"/>
    <property type="project" value="InterPro"/>
</dbReference>
<keyword evidence="8" id="KW-0472">Membrane</keyword>
<keyword evidence="2" id="KW-0645">Protease</keyword>
<dbReference type="Proteomes" id="UP000515163">
    <property type="component" value="Unplaced"/>
</dbReference>
<evidence type="ECO:0000256" key="5">
    <source>
        <dbReference type="ARBA" id="ARBA00022833"/>
    </source>
</evidence>
<dbReference type="OrthoDB" id="6475849at2759"/>
<dbReference type="PANTHER" id="PTHR11733">
    <property type="entry name" value="ZINC METALLOPROTEASE FAMILY M13 NEPRILYSIN-RELATED"/>
    <property type="match status" value="1"/>
</dbReference>
<evidence type="ECO:0000256" key="2">
    <source>
        <dbReference type="ARBA" id="ARBA00022670"/>
    </source>
</evidence>
<evidence type="ECO:0000259" key="10">
    <source>
        <dbReference type="Pfam" id="PF05649"/>
    </source>
</evidence>
<comment type="cofactor">
    <cofactor evidence="1">
        <name>Zn(2+)</name>
        <dbReference type="ChEBI" id="CHEBI:29105"/>
    </cofactor>
</comment>
<keyword evidence="11" id="KW-1185">Reference proteome</keyword>
<dbReference type="PROSITE" id="PS51885">
    <property type="entry name" value="NEPRILYSIN"/>
    <property type="match status" value="1"/>
</dbReference>
<dbReference type="InterPro" id="IPR000718">
    <property type="entry name" value="Peptidase_M13"/>
</dbReference>
<feature type="domain" description="Peptidase M13 C-terminal" evidence="9">
    <location>
        <begin position="583"/>
        <end position="787"/>
    </location>
</feature>
<sequence length="788" mass="90088">MSRKYKMDLNSNANGVEMSDITSSREALTTYRDGRSKTTTILVVVVLILFVLAAVFIGLYTYEKVNQTKTVPAEKLNQTKTVPAEKLNQTKTDPEEKLNQTKTESEKCDTKGCVIVSAGILNAMNKSVKPCDDFYSYACGGWIKNNPIPDSKTAWSQFKILYERNEEVLKQLIFDPEIRKKHSKNEAVVKAFNYFDACMDIERIEKLGGKPLEQLIKDYGSWNVTDKKWSANSWDFMTNFVKIQKELSIALLFNMFVATDLKDSTKNVIVFDQNGIGISRESYFFNTTYHKKVRGAYKKFMVNLMRLVGAGDEAQARADEVYAFEKELARIFIPKEQRRDSNAIYKKMTLKKLIEEIGPSQINLTEFLVRMFAETSYNITQDEEVVVYALDYMKNVSKVFEATEKRIIANYLMWHVVVLNGAYLSQEYTKVFDEYRKSIMGTSGEDPRWQTCMSEVQKAFGMAVGLLFVDKKFSGTSKKSAEEMIHAIRGVFIDNLKDIEWMDEETKKAAKDKAEAIRENIGYPTYIVNATKLAKEYKGFDVNKTTHFQNNLNRKRFDNMKNYQEIGKPVDKTIWSMTPPTVNAYYSSSDNKIVFPAGILQDPFYDESHPKSLNYGGIGMVVGHEISHGFDDNGRKFNKDGNLKKWWTNGSIKAFEEKTKCLVEQYSNYKFHGKNLNGLQTLGENIADNGGIKQSFQAYQIWKKKNGKEEKRLPGLDLNHDQLFFLSFAQIWCSSFRPLAAVSAVENGVHSPGQWRVIGSLSNSQEFAKAYKCPVGSRMNPAKKCKVW</sequence>
<feature type="transmembrane region" description="Helical" evidence="8">
    <location>
        <begin position="41"/>
        <end position="62"/>
    </location>
</feature>
<organism evidence="11 12">
    <name type="scientific">Actinia tenebrosa</name>
    <name type="common">Australian red waratah sea anemone</name>
    <dbReference type="NCBI Taxonomy" id="6105"/>
    <lineage>
        <taxon>Eukaryota</taxon>
        <taxon>Metazoa</taxon>
        <taxon>Cnidaria</taxon>
        <taxon>Anthozoa</taxon>
        <taxon>Hexacorallia</taxon>
        <taxon>Actiniaria</taxon>
        <taxon>Actiniidae</taxon>
        <taxon>Actinia</taxon>
    </lineage>
</organism>
<protein>
    <submittedName>
        <fullName evidence="12">Endothelin-converting enzyme homolog isoform X1</fullName>
    </submittedName>
</protein>
<dbReference type="GO" id="GO:0016485">
    <property type="term" value="P:protein processing"/>
    <property type="evidence" value="ECO:0007669"/>
    <property type="project" value="TreeGrafter"/>
</dbReference>
<feature type="domain" description="Peptidase M13 N-terminal" evidence="10">
    <location>
        <begin position="130"/>
        <end position="524"/>
    </location>
</feature>
<dbReference type="Gene3D" id="1.10.1380.10">
    <property type="entry name" value="Neutral endopeptidase , domain2"/>
    <property type="match status" value="1"/>
</dbReference>
<dbReference type="AlphaFoldDB" id="A0A6P8IYD3"/>
<name>A0A6P8IYD3_ACTTE</name>
<evidence type="ECO:0000256" key="4">
    <source>
        <dbReference type="ARBA" id="ARBA00022801"/>
    </source>
</evidence>
<evidence type="ECO:0000256" key="7">
    <source>
        <dbReference type="SAM" id="MobiDB-lite"/>
    </source>
</evidence>
<feature type="region of interest" description="Disordered" evidence="7">
    <location>
        <begin position="79"/>
        <end position="103"/>
    </location>
</feature>
<dbReference type="PRINTS" id="PR00786">
    <property type="entry name" value="NEPRILYSIN"/>
</dbReference>
<dbReference type="InterPro" id="IPR018497">
    <property type="entry name" value="Peptidase_M13_C"/>
</dbReference>
<dbReference type="SUPFAM" id="SSF55486">
    <property type="entry name" value="Metalloproteases ('zincins'), catalytic domain"/>
    <property type="match status" value="1"/>
</dbReference>
<dbReference type="GO" id="GO:0046872">
    <property type="term" value="F:metal ion binding"/>
    <property type="evidence" value="ECO:0007669"/>
    <property type="project" value="UniProtKB-KW"/>
</dbReference>
<feature type="compositionally biased region" description="Basic and acidic residues" evidence="7">
    <location>
        <begin position="92"/>
        <end position="103"/>
    </location>
</feature>
<dbReference type="KEGG" id="aten:116305239"/>
<dbReference type="Pfam" id="PF01431">
    <property type="entry name" value="Peptidase_M13"/>
    <property type="match status" value="1"/>
</dbReference>
<evidence type="ECO:0000313" key="12">
    <source>
        <dbReference type="RefSeq" id="XP_031570958.1"/>
    </source>
</evidence>
<proteinExistence type="predicted"/>
<reference evidence="12" key="1">
    <citation type="submission" date="2025-08" db="UniProtKB">
        <authorList>
            <consortium name="RefSeq"/>
        </authorList>
    </citation>
    <scope>IDENTIFICATION</scope>
    <source>
        <tissue evidence="12">Tentacle</tissue>
    </source>
</reference>
<dbReference type="InParanoid" id="A0A6P8IYD3"/>
<evidence type="ECO:0000256" key="1">
    <source>
        <dbReference type="ARBA" id="ARBA00001947"/>
    </source>
</evidence>
<dbReference type="InterPro" id="IPR008753">
    <property type="entry name" value="Peptidase_M13_N"/>
</dbReference>
<dbReference type="FunCoup" id="A0A6P8IYD3">
    <property type="interactions" value="528"/>
</dbReference>
<feature type="compositionally biased region" description="Polar residues" evidence="7">
    <location>
        <begin position="79"/>
        <end position="91"/>
    </location>
</feature>
<dbReference type="PANTHER" id="PTHR11733:SF240">
    <property type="entry name" value="GH14155P-RELATED"/>
    <property type="match status" value="1"/>
</dbReference>
<dbReference type="RefSeq" id="XP_031570958.1">
    <property type="nucleotide sequence ID" value="XM_031715098.1"/>
</dbReference>
<keyword evidence="8" id="KW-1133">Transmembrane helix</keyword>
<keyword evidence="4" id="KW-0378">Hydrolase</keyword>
<dbReference type="GeneID" id="116305239"/>
<keyword evidence="8" id="KW-0812">Transmembrane</keyword>
<accession>A0A6P8IYD3</accession>